<dbReference type="AlphaFoldDB" id="A0A1Y3BAP7"/>
<keyword evidence="4" id="KW-0378">Hydrolase</keyword>
<keyword evidence="6" id="KW-0121">Carboxypeptidase</keyword>
<keyword evidence="5" id="KW-0325">Glycoprotein</keyword>
<comment type="similarity">
    <text evidence="1">Belongs to the peptidase S28 family.</text>
</comment>
<keyword evidence="2" id="KW-0645">Protease</keyword>
<comment type="caution">
    <text evidence="6">The sequence shown here is derived from an EMBL/GenBank/DDBJ whole genome shotgun (WGS) entry which is preliminary data.</text>
</comment>
<gene>
    <name evidence="6" type="ORF">BLA29_006085</name>
</gene>
<dbReference type="Proteomes" id="UP000194236">
    <property type="component" value="Unassembled WGS sequence"/>
</dbReference>
<dbReference type="GO" id="GO:0004180">
    <property type="term" value="F:carboxypeptidase activity"/>
    <property type="evidence" value="ECO:0007669"/>
    <property type="project" value="UniProtKB-KW"/>
</dbReference>
<dbReference type="EMBL" id="MUJZ01036445">
    <property type="protein sequence ID" value="OTF76646.1"/>
    <property type="molecule type" value="Genomic_DNA"/>
</dbReference>
<dbReference type="PANTHER" id="PTHR11010:SF117">
    <property type="entry name" value="SERINE PROTEASE 16"/>
    <property type="match status" value="1"/>
</dbReference>
<dbReference type="InterPro" id="IPR008758">
    <property type="entry name" value="Peptidase_S28"/>
</dbReference>
<keyword evidence="3" id="KW-0732">Signal</keyword>
<dbReference type="GO" id="GO:0070008">
    <property type="term" value="F:serine-type exopeptidase activity"/>
    <property type="evidence" value="ECO:0007669"/>
    <property type="project" value="InterPro"/>
</dbReference>
<dbReference type="GO" id="GO:0008239">
    <property type="term" value="F:dipeptidyl-peptidase activity"/>
    <property type="evidence" value="ECO:0007669"/>
    <property type="project" value="TreeGrafter"/>
</dbReference>
<accession>A0A1Y3BAP7</accession>
<dbReference type="OrthoDB" id="1735038at2759"/>
<evidence type="ECO:0000313" key="6">
    <source>
        <dbReference type="EMBL" id="OTF76646.1"/>
    </source>
</evidence>
<evidence type="ECO:0000256" key="3">
    <source>
        <dbReference type="ARBA" id="ARBA00022729"/>
    </source>
</evidence>
<reference evidence="6 7" key="1">
    <citation type="submission" date="2017-03" db="EMBL/GenBank/DDBJ databases">
        <title>Genome Survey of Euroglyphus maynei.</title>
        <authorList>
            <person name="Arlian L.G."/>
            <person name="Morgan M.S."/>
            <person name="Rider S.D."/>
        </authorList>
    </citation>
    <scope>NUCLEOTIDE SEQUENCE [LARGE SCALE GENOMIC DNA]</scope>
    <source>
        <strain evidence="6">Arlian Lab</strain>
        <tissue evidence="6">Whole body</tissue>
    </source>
</reference>
<evidence type="ECO:0000256" key="2">
    <source>
        <dbReference type="ARBA" id="ARBA00022670"/>
    </source>
</evidence>
<name>A0A1Y3BAP7_EURMA</name>
<evidence type="ECO:0000256" key="1">
    <source>
        <dbReference type="ARBA" id="ARBA00011079"/>
    </source>
</evidence>
<dbReference type="InterPro" id="IPR029058">
    <property type="entry name" value="AB_hydrolase_fold"/>
</dbReference>
<protein>
    <submittedName>
        <fullName evidence="6">Serine carboxypeptidase S28-like protein</fullName>
    </submittedName>
</protein>
<sequence length="190" mass="22120">MTDLSSNMNSTERFAKVNQILLKSTLQECLEFKYDDYLKKMLVTDFNKTEIPGARQWTYQTCTEFGFFQTSDRNDQPFGPYFPIKFFVQQCIDIYGPEFNKNFIERSIDFTNNFYGGFNLTVSNVMFINGRIDPWHALGVLNDINPTAKAYVMKETAHCADMYPDSEQDPSSLKLTRKIIKQKIGEFIEN</sequence>
<dbReference type="Gene3D" id="3.40.50.1820">
    <property type="entry name" value="alpha/beta hydrolase"/>
    <property type="match status" value="1"/>
</dbReference>
<dbReference type="PANTHER" id="PTHR11010">
    <property type="entry name" value="PROTEASE S28 PRO-X CARBOXYPEPTIDASE-RELATED"/>
    <property type="match status" value="1"/>
</dbReference>
<dbReference type="InterPro" id="IPR042269">
    <property type="entry name" value="Ser_carbopepase_S28_SKS"/>
</dbReference>
<evidence type="ECO:0000256" key="5">
    <source>
        <dbReference type="ARBA" id="ARBA00023180"/>
    </source>
</evidence>
<proteinExistence type="inferred from homology"/>
<dbReference type="Gene3D" id="1.20.120.980">
    <property type="entry name" value="Serine carboxypeptidase S28, SKS domain"/>
    <property type="match status" value="1"/>
</dbReference>
<dbReference type="Pfam" id="PF05577">
    <property type="entry name" value="Peptidase_S28"/>
    <property type="match status" value="1"/>
</dbReference>
<evidence type="ECO:0000256" key="4">
    <source>
        <dbReference type="ARBA" id="ARBA00022801"/>
    </source>
</evidence>
<dbReference type="GO" id="GO:0006508">
    <property type="term" value="P:proteolysis"/>
    <property type="evidence" value="ECO:0007669"/>
    <property type="project" value="UniProtKB-KW"/>
</dbReference>
<evidence type="ECO:0000313" key="7">
    <source>
        <dbReference type="Proteomes" id="UP000194236"/>
    </source>
</evidence>
<organism evidence="6 7">
    <name type="scientific">Euroglyphus maynei</name>
    <name type="common">Mayne's house dust mite</name>
    <dbReference type="NCBI Taxonomy" id="6958"/>
    <lineage>
        <taxon>Eukaryota</taxon>
        <taxon>Metazoa</taxon>
        <taxon>Ecdysozoa</taxon>
        <taxon>Arthropoda</taxon>
        <taxon>Chelicerata</taxon>
        <taxon>Arachnida</taxon>
        <taxon>Acari</taxon>
        <taxon>Acariformes</taxon>
        <taxon>Sarcoptiformes</taxon>
        <taxon>Astigmata</taxon>
        <taxon>Psoroptidia</taxon>
        <taxon>Analgoidea</taxon>
        <taxon>Pyroglyphidae</taxon>
        <taxon>Pyroglyphinae</taxon>
        <taxon>Euroglyphus</taxon>
    </lineage>
</organism>
<keyword evidence="7" id="KW-1185">Reference proteome</keyword>